<organism evidence="3">
    <name type="scientific">Cyberlindnera fabianii</name>
    <name type="common">Yeast</name>
    <name type="synonym">Hansenula fabianii</name>
    <dbReference type="NCBI Taxonomy" id="36022"/>
    <lineage>
        <taxon>Eukaryota</taxon>
        <taxon>Fungi</taxon>
        <taxon>Dikarya</taxon>
        <taxon>Ascomycota</taxon>
        <taxon>Saccharomycotina</taxon>
        <taxon>Saccharomycetes</taxon>
        <taxon>Phaffomycetales</taxon>
        <taxon>Phaffomycetaceae</taxon>
        <taxon>Cyberlindnera</taxon>
    </lineage>
</organism>
<reference evidence="3" key="1">
    <citation type="journal article" date="2014" name="Genome Announc.">
        <title>Genome sequence of the yeast Cyberlindnera fabianii (Hansenula fabianii).</title>
        <authorList>
            <person name="Freel K.C."/>
            <person name="Sarilar V."/>
            <person name="Neuveglise C."/>
            <person name="Devillers H."/>
            <person name="Friedrich A."/>
            <person name="Schacherer J."/>
        </authorList>
    </citation>
    <scope>NUCLEOTIDE SEQUENCE</scope>
    <source>
        <strain evidence="3">YJS4271</strain>
    </source>
</reference>
<name>A0A061B7K3_CYBFA</name>
<dbReference type="EMBL" id="LK052905">
    <property type="protein sequence ID" value="CDR45885.1"/>
    <property type="molecule type" value="Genomic_DNA"/>
</dbReference>
<dbReference type="GO" id="GO:0005628">
    <property type="term" value="C:prospore membrane"/>
    <property type="evidence" value="ECO:0007669"/>
    <property type="project" value="TreeGrafter"/>
</dbReference>
<feature type="region of interest" description="Disordered" evidence="1">
    <location>
        <begin position="197"/>
        <end position="226"/>
    </location>
</feature>
<feature type="compositionally biased region" description="Polar residues" evidence="1">
    <location>
        <begin position="153"/>
        <end position="163"/>
    </location>
</feature>
<evidence type="ECO:0000313" key="3">
    <source>
        <dbReference type="EMBL" id="CDR45885.1"/>
    </source>
</evidence>
<protein>
    <submittedName>
        <fullName evidence="3">CYFA0S20e01288g1_1</fullName>
    </submittedName>
</protein>
<evidence type="ECO:0000259" key="2">
    <source>
        <dbReference type="PROSITE" id="PS50003"/>
    </source>
</evidence>
<dbReference type="PhylomeDB" id="A0A061B7K3"/>
<evidence type="ECO:0000256" key="1">
    <source>
        <dbReference type="SAM" id="MobiDB-lite"/>
    </source>
</evidence>
<feature type="region of interest" description="Disordered" evidence="1">
    <location>
        <begin position="119"/>
        <end position="179"/>
    </location>
</feature>
<feature type="region of interest" description="Disordered" evidence="1">
    <location>
        <begin position="1"/>
        <end position="71"/>
    </location>
</feature>
<dbReference type="InterPro" id="IPR040345">
    <property type="entry name" value="Mug56/Spo71"/>
</dbReference>
<dbReference type="PROSITE" id="PS50003">
    <property type="entry name" value="PH_DOMAIN"/>
    <property type="match status" value="1"/>
</dbReference>
<dbReference type="GO" id="GO:1902657">
    <property type="term" value="P:protein localization to prospore membrane"/>
    <property type="evidence" value="ECO:0007669"/>
    <property type="project" value="InterPro"/>
</dbReference>
<dbReference type="SMART" id="SM00233">
    <property type="entry name" value="PH"/>
    <property type="match status" value="3"/>
</dbReference>
<dbReference type="Pfam" id="PF15404">
    <property type="entry name" value="PH_4"/>
    <property type="match status" value="1"/>
</dbReference>
<sequence>MKFPKEHLGLNEMNCPNRRLGLTDASYGPRARKVIDLMRPMSGTDEEDDEEDKEEEERGGHQDGIDSNDKFYDLNRSLRAVDTESNQKEPDVTTLQPHYQHTIDHKETVVSRNGDFSEIQPPKTSVNGATHIDGITHPQTLRPSLESRPESNELVNDTHNNHLSLEDPSTHSVSQSTVTSTTEQSFYTAHGSASSLISNETIKGPDSPMTDTYNHPPTPPDIVLDQADDDTDSTAGTIIRERPESSTSINDRDTLKPVTPNQTILSEYESDMESDIQPKVRFTSTGRERSESQSTSRILQLRPTPETNVEIGTLDPRREITFEKVITVASKTKRMITKDMKKVRQKQLYRRFMKHFVVGEIIKMEKMLVLVKTPARGSNLAGFTQFTEMEPCDTRVLEKWKEYIVVARSTGDSEKPVLLQFYTNREIPDSDDSKHSKGQLDFTLTKSCFVNLYSTLDRTISLLNEDKVFILRCQTPTSSIRWLTFFNEVLGNHTPRSIKVDIPNVNISINLNFLRTFFDRALVAKFDGVSLEMTDNGYRMSHQPLVQDINLKVRQKLINAGFADAVERFDRGQDIVGVCWRHYDRLEWLFAETLSNLFFQKALYFTHELEIRFMKQYPRVVTTDEGVEMKEPTPIEGFLIRLSTREGNLKRGLGYKQVIAFDYFSTSDHLLCFSKLKKATPPIPFSDELFDSDYISKIESLNTINSSIDAIFYNNPYKLDRNGHVEWLNDETTEEQFNKRDLYALYDFERRINLVRNANDLVDLLEVETIDVFDPNGIPLNVELTNNLMWGIKPDLRHLSQLDRDTYFAIHMKNGSKMVLKAQTTELRDEWITRLTELKSYWEKRCSEDGALVRALRDENAIKLNINDPMEADAFEMAPKWEASRGEANPEIFNVTPYSLFRPIIRSGVLFQKPKKHSTFRKYFVVAVPGYLLLYKMIVRDFAGRIKPTTHYKHYITVPLSDCYIYSGQICEMDLLKRDVDVDNICQGKSLLPRVYEDGWLSSDDEPSRCFTLWFGSKRAISGKSLPKTDPDSVGESRNPSLIKMVSRLGVTGQSVVFMCKSRQERDIWVTNLYTELERFGRANER</sequence>
<dbReference type="OrthoDB" id="5579281at2759"/>
<dbReference type="Pfam" id="PF23207">
    <property type="entry name" value="PH_SPO71"/>
    <property type="match status" value="1"/>
</dbReference>
<feature type="compositionally biased region" description="Acidic residues" evidence="1">
    <location>
        <begin position="44"/>
        <end position="55"/>
    </location>
</feature>
<dbReference type="SUPFAM" id="SSF50729">
    <property type="entry name" value="PH domain-like"/>
    <property type="match status" value="1"/>
</dbReference>
<dbReference type="PANTHER" id="PTHR28076">
    <property type="entry name" value="SPORULATION-SPECIFIC PROTEIN 71"/>
    <property type="match status" value="1"/>
</dbReference>
<dbReference type="PANTHER" id="PTHR28076:SF1">
    <property type="entry name" value="PROSPORE MEMBRANE ADAPTER PROTEIN SPO71"/>
    <property type="match status" value="1"/>
</dbReference>
<feature type="compositionally biased region" description="Low complexity" evidence="1">
    <location>
        <begin position="170"/>
        <end position="179"/>
    </location>
</feature>
<gene>
    <name evidence="3" type="ORF">CYFA0S_20e01288g</name>
</gene>
<dbReference type="InterPro" id="IPR057379">
    <property type="entry name" value="PH_SPO71"/>
</dbReference>
<feature type="compositionally biased region" description="Basic and acidic residues" evidence="1">
    <location>
        <begin position="56"/>
        <end position="71"/>
    </location>
</feature>
<dbReference type="InterPro" id="IPR001849">
    <property type="entry name" value="PH_domain"/>
</dbReference>
<dbReference type="VEuPathDB" id="FungiDB:BON22_0887"/>
<dbReference type="AlphaFoldDB" id="A0A061B7K3"/>
<dbReference type="InterPro" id="IPR039486">
    <property type="entry name" value="Mug56/Spo71_PH"/>
</dbReference>
<accession>A0A061B7K3</accession>
<feature type="domain" description="PH" evidence="2">
    <location>
        <begin position="903"/>
        <end position="1078"/>
    </location>
</feature>
<proteinExistence type="predicted"/>